<dbReference type="GO" id="GO:0008168">
    <property type="term" value="F:methyltransferase activity"/>
    <property type="evidence" value="ECO:0007669"/>
    <property type="project" value="UniProtKB-KW"/>
</dbReference>
<accession>A0A244CLU1</accession>
<organism evidence="2 3">
    <name type="scientific">Pseudoalteromonas ulvae</name>
    <dbReference type="NCBI Taxonomy" id="107327"/>
    <lineage>
        <taxon>Bacteria</taxon>
        <taxon>Pseudomonadati</taxon>
        <taxon>Pseudomonadota</taxon>
        <taxon>Gammaproteobacteria</taxon>
        <taxon>Alteromonadales</taxon>
        <taxon>Pseudoalteromonadaceae</taxon>
        <taxon>Pseudoalteromonas</taxon>
    </lineage>
</organism>
<evidence type="ECO:0000313" key="3">
    <source>
        <dbReference type="Proteomes" id="UP000194841"/>
    </source>
</evidence>
<dbReference type="SUPFAM" id="SSF53335">
    <property type="entry name" value="S-adenosyl-L-methionine-dependent methyltransferases"/>
    <property type="match status" value="1"/>
</dbReference>
<dbReference type="OrthoDB" id="9801692at2"/>
<dbReference type="RefSeq" id="WP_086745530.1">
    <property type="nucleotide sequence ID" value="NZ_MWPV01000006.1"/>
</dbReference>
<keyword evidence="2" id="KW-0489">Methyltransferase</keyword>
<dbReference type="EMBL" id="MWPV01000006">
    <property type="protein sequence ID" value="OUL56564.1"/>
    <property type="molecule type" value="Genomic_DNA"/>
</dbReference>
<proteinExistence type="predicted"/>
<reference evidence="2 3" key="1">
    <citation type="submission" date="2017-02" db="EMBL/GenBank/DDBJ databases">
        <title>Pseudoalteromonas ulvae TC14 Genome.</title>
        <authorList>
            <person name="Molmeret M."/>
        </authorList>
    </citation>
    <scope>NUCLEOTIDE SEQUENCE [LARGE SCALE GENOMIC DNA]</scope>
    <source>
        <strain evidence="2">TC14</strain>
    </source>
</reference>
<feature type="chain" id="PRO_5012692937" evidence="1">
    <location>
        <begin position="26"/>
        <end position="273"/>
    </location>
</feature>
<protein>
    <submittedName>
        <fullName evidence="2">Methyltransferase</fullName>
    </submittedName>
</protein>
<gene>
    <name evidence="2" type="ORF">B1199_18055</name>
</gene>
<dbReference type="GO" id="GO:0032259">
    <property type="term" value="P:methylation"/>
    <property type="evidence" value="ECO:0007669"/>
    <property type="project" value="UniProtKB-KW"/>
</dbReference>
<keyword evidence="2" id="KW-0808">Transferase</keyword>
<comment type="caution">
    <text evidence="2">The sequence shown here is derived from an EMBL/GenBank/DDBJ whole genome shotgun (WGS) entry which is preliminary data.</text>
</comment>
<dbReference type="InterPro" id="IPR016980">
    <property type="entry name" value="S-AdoMet-dep_MeTrfase_Alr7345"/>
</dbReference>
<feature type="signal peptide" evidence="1">
    <location>
        <begin position="1"/>
        <end position="25"/>
    </location>
</feature>
<dbReference type="AlphaFoldDB" id="A0A244CLU1"/>
<dbReference type="PIRSF" id="PIRSF031679">
    <property type="entry name" value="Mtase_Alr7345_prd"/>
    <property type="match status" value="1"/>
</dbReference>
<evidence type="ECO:0000256" key="1">
    <source>
        <dbReference type="SAM" id="SignalP"/>
    </source>
</evidence>
<dbReference type="Gene3D" id="3.40.50.150">
    <property type="entry name" value="Vaccinia Virus protein VP39"/>
    <property type="match status" value="1"/>
</dbReference>
<keyword evidence="1" id="KW-0732">Signal</keyword>
<evidence type="ECO:0000313" key="2">
    <source>
        <dbReference type="EMBL" id="OUL56564.1"/>
    </source>
</evidence>
<dbReference type="Proteomes" id="UP000194841">
    <property type="component" value="Unassembled WGS sequence"/>
</dbReference>
<name>A0A244CLU1_PSEDV</name>
<dbReference type="InterPro" id="IPR029063">
    <property type="entry name" value="SAM-dependent_MTases_sf"/>
</dbReference>
<sequence length="273" mass="29916">MNKLSSFALCSVLAATALSSFSGVAAPVSEVVKSDIRSASHKARDEFRNPQQTLNFFGIQENMAVVEIWPGGGWYSEILAPMLADKGTFYAAHFPSGTDVEYFNKHLPKYQAKIANTKGMEKTKLTGFHPKHATDMAPAGSVDAVLTFRNLHNFYMNGDEALKIALASSFKALKPGGIFGVVDHRLPEELDAEKNRNSGYIKQSVVIKMAEEAGFKFVAESSVNANPLDNAQHEKGVWSLSPTFALGEKDRAKYQTLGESDRMTLKFVKPSTM</sequence>
<keyword evidence="3" id="KW-1185">Reference proteome</keyword>